<dbReference type="AlphaFoldDB" id="A0A1I5JRM3"/>
<evidence type="ECO:0000313" key="7">
    <source>
        <dbReference type="Proteomes" id="UP000199236"/>
    </source>
</evidence>
<dbReference type="InterPro" id="IPR000847">
    <property type="entry name" value="LysR_HTH_N"/>
</dbReference>
<evidence type="ECO:0000256" key="3">
    <source>
        <dbReference type="ARBA" id="ARBA00023125"/>
    </source>
</evidence>
<comment type="similarity">
    <text evidence="1">Belongs to the LysR transcriptional regulatory family.</text>
</comment>
<dbReference type="Pfam" id="PF00126">
    <property type="entry name" value="HTH_1"/>
    <property type="match status" value="1"/>
</dbReference>
<keyword evidence="7" id="KW-1185">Reference proteome</keyword>
<name>A0A1I5JRM3_9HYPH</name>
<dbReference type="SUPFAM" id="SSF46785">
    <property type="entry name" value="Winged helix' DNA-binding domain"/>
    <property type="match status" value="1"/>
</dbReference>
<dbReference type="PRINTS" id="PR00039">
    <property type="entry name" value="HTHLYSR"/>
</dbReference>
<dbReference type="PROSITE" id="PS50931">
    <property type="entry name" value="HTH_LYSR"/>
    <property type="match status" value="1"/>
</dbReference>
<dbReference type="InterPro" id="IPR036390">
    <property type="entry name" value="WH_DNA-bd_sf"/>
</dbReference>
<dbReference type="Proteomes" id="UP000199236">
    <property type="component" value="Unassembled WGS sequence"/>
</dbReference>
<gene>
    <name evidence="6" type="ORF">SAMN04488056_11238</name>
</gene>
<dbReference type="EMBL" id="FOVR01000012">
    <property type="protein sequence ID" value="SFO75143.1"/>
    <property type="molecule type" value="Genomic_DNA"/>
</dbReference>
<dbReference type="PANTHER" id="PTHR30427">
    <property type="entry name" value="TRANSCRIPTIONAL ACTIVATOR PROTEIN LYSR"/>
    <property type="match status" value="1"/>
</dbReference>
<feature type="domain" description="HTH lysR-type" evidence="5">
    <location>
        <begin position="1"/>
        <end position="58"/>
    </location>
</feature>
<dbReference type="InterPro" id="IPR005119">
    <property type="entry name" value="LysR_subst-bd"/>
</dbReference>
<dbReference type="GO" id="GO:0043565">
    <property type="term" value="F:sequence-specific DNA binding"/>
    <property type="evidence" value="ECO:0007669"/>
    <property type="project" value="TreeGrafter"/>
</dbReference>
<accession>A0A1I5JRM3</accession>
<evidence type="ECO:0000256" key="4">
    <source>
        <dbReference type="ARBA" id="ARBA00023163"/>
    </source>
</evidence>
<evidence type="ECO:0000256" key="1">
    <source>
        <dbReference type="ARBA" id="ARBA00009437"/>
    </source>
</evidence>
<dbReference type="Gene3D" id="1.10.10.10">
    <property type="entry name" value="Winged helix-like DNA-binding domain superfamily/Winged helix DNA-binding domain"/>
    <property type="match status" value="1"/>
</dbReference>
<reference evidence="6 7" key="1">
    <citation type="submission" date="2016-10" db="EMBL/GenBank/DDBJ databases">
        <authorList>
            <person name="de Groot N.N."/>
        </authorList>
    </citation>
    <scope>NUCLEOTIDE SEQUENCE [LARGE SCALE GENOMIC DNA]</scope>
    <source>
        <strain evidence="6 7">CGMCC 1.9157</strain>
    </source>
</reference>
<evidence type="ECO:0000259" key="5">
    <source>
        <dbReference type="PROSITE" id="PS50931"/>
    </source>
</evidence>
<dbReference type="SUPFAM" id="SSF53850">
    <property type="entry name" value="Periplasmic binding protein-like II"/>
    <property type="match status" value="1"/>
</dbReference>
<evidence type="ECO:0000256" key="2">
    <source>
        <dbReference type="ARBA" id="ARBA00023015"/>
    </source>
</evidence>
<dbReference type="PANTHER" id="PTHR30427:SF1">
    <property type="entry name" value="TRANSCRIPTIONAL ACTIVATOR PROTEIN LYSR"/>
    <property type="match status" value="1"/>
</dbReference>
<dbReference type="STRING" id="655353.SAMN04488056_11238"/>
<dbReference type="Gene3D" id="3.40.190.290">
    <property type="match status" value="1"/>
</dbReference>
<keyword evidence="2" id="KW-0805">Transcription regulation</keyword>
<proteinExistence type="inferred from homology"/>
<organism evidence="6 7">
    <name type="scientific">Cohaesibacter marisflavi</name>
    <dbReference type="NCBI Taxonomy" id="655353"/>
    <lineage>
        <taxon>Bacteria</taxon>
        <taxon>Pseudomonadati</taxon>
        <taxon>Pseudomonadota</taxon>
        <taxon>Alphaproteobacteria</taxon>
        <taxon>Hyphomicrobiales</taxon>
        <taxon>Cohaesibacteraceae</taxon>
    </lineage>
</organism>
<dbReference type="GO" id="GO:0003700">
    <property type="term" value="F:DNA-binding transcription factor activity"/>
    <property type="evidence" value="ECO:0007669"/>
    <property type="project" value="InterPro"/>
</dbReference>
<evidence type="ECO:0000313" key="6">
    <source>
        <dbReference type="EMBL" id="SFO75143.1"/>
    </source>
</evidence>
<dbReference type="Pfam" id="PF03466">
    <property type="entry name" value="LysR_substrate"/>
    <property type="match status" value="1"/>
</dbReference>
<dbReference type="GO" id="GO:0010628">
    <property type="term" value="P:positive regulation of gene expression"/>
    <property type="evidence" value="ECO:0007669"/>
    <property type="project" value="TreeGrafter"/>
</dbReference>
<protein>
    <submittedName>
        <fullName evidence="6">DNA-binding transcriptional regulator, LysR family</fullName>
    </submittedName>
</protein>
<keyword evidence="4" id="KW-0804">Transcription</keyword>
<sequence length="301" mass="33599">MRLRQIEAFRATMNTGTITGAANMMAVTQPSVSRLIADLEINLGFRLFERKGSRLQPTEEALRFYQEVERTFAGIDQLEAVADRIRQEQMGLLSVFSTPALATSLMPKVLKNFHQLYPETKVRLEVRMPMEIFSQLQSSAGDVGVSNHAAELPGVIQEPLYDAAFVCVLPKDHRLAKKDVINHGDLDGETLIGLSAEGPLNWNKIFKNFREKGIENYNWISTQHAEAGYALVSEGLAIGVLEPFSAKRWEGIGVVVRPLRPKICFSFSICFSANKAKSSVAQDFAKLVRQQLADEPPLYQD</sequence>
<keyword evidence="3 6" id="KW-0238">DNA-binding</keyword>
<dbReference type="InterPro" id="IPR036388">
    <property type="entry name" value="WH-like_DNA-bd_sf"/>
</dbReference>